<accession>A0A5B8Y2J3</accession>
<dbReference type="RefSeq" id="WP_141197112.1">
    <property type="nucleotide sequence ID" value="NZ_CP041186.1"/>
</dbReference>
<evidence type="ECO:0000313" key="3">
    <source>
        <dbReference type="Proteomes" id="UP000315995"/>
    </source>
</evidence>
<dbReference type="InterPro" id="IPR016024">
    <property type="entry name" value="ARM-type_fold"/>
</dbReference>
<dbReference type="Gene3D" id="1.25.10.10">
    <property type="entry name" value="Leucine-rich Repeat Variant"/>
    <property type="match status" value="1"/>
</dbReference>
<keyword evidence="3" id="KW-1185">Reference proteome</keyword>
<dbReference type="Proteomes" id="UP000315995">
    <property type="component" value="Chromosome"/>
</dbReference>
<feature type="compositionally biased region" description="Acidic residues" evidence="1">
    <location>
        <begin position="280"/>
        <end position="295"/>
    </location>
</feature>
<accession>A0A4Y6PQU7</accession>
<feature type="region of interest" description="Disordered" evidence="1">
    <location>
        <begin position="187"/>
        <end position="209"/>
    </location>
</feature>
<dbReference type="AlphaFoldDB" id="A0A4Y6PQU7"/>
<proteinExistence type="predicted"/>
<dbReference type="OrthoDB" id="5479536at2"/>
<evidence type="ECO:0008006" key="4">
    <source>
        <dbReference type="Google" id="ProtNLM"/>
    </source>
</evidence>
<feature type="region of interest" description="Disordered" evidence="1">
    <location>
        <begin position="355"/>
        <end position="388"/>
    </location>
</feature>
<name>A0A4Y6PQU7_PERCE</name>
<feature type="region of interest" description="Disordered" evidence="1">
    <location>
        <begin position="259"/>
        <end position="295"/>
    </location>
</feature>
<evidence type="ECO:0000256" key="1">
    <source>
        <dbReference type="SAM" id="MobiDB-lite"/>
    </source>
</evidence>
<dbReference type="SUPFAM" id="SSF48371">
    <property type="entry name" value="ARM repeat"/>
    <property type="match status" value="1"/>
</dbReference>
<dbReference type="InterPro" id="IPR011989">
    <property type="entry name" value="ARM-like"/>
</dbReference>
<evidence type="ECO:0000313" key="2">
    <source>
        <dbReference type="EMBL" id="QDG50620.1"/>
    </source>
</evidence>
<reference evidence="2 3" key="1">
    <citation type="submission" date="2019-06" db="EMBL/GenBank/DDBJ databases">
        <title>Persicimonas caeni gen. nov., sp. nov., a predatory bacterium isolated from solar saltern.</title>
        <authorList>
            <person name="Wang S."/>
        </authorList>
    </citation>
    <scope>NUCLEOTIDE SEQUENCE [LARGE SCALE GENOMIC DNA]</scope>
    <source>
        <strain evidence="2 3">YN101</strain>
    </source>
</reference>
<dbReference type="EMBL" id="CP041186">
    <property type="protein sequence ID" value="QDG50620.1"/>
    <property type="molecule type" value="Genomic_DNA"/>
</dbReference>
<feature type="compositionally biased region" description="Basic and acidic residues" evidence="1">
    <location>
        <begin position="355"/>
        <end position="373"/>
    </location>
</feature>
<protein>
    <recommendedName>
        <fullName evidence="4">HEAT repeat domain-containing protein</fullName>
    </recommendedName>
</protein>
<gene>
    <name evidence="2" type="ORF">FIV42_07710</name>
</gene>
<sequence>MANDIDRILEHEWTKEGVEHFIAHCWDRQALMAALIGFAREYMTHRILMRLRKGAFHPFVLQGWPAHVDEEAKTPRLRKLQLPAATTPRVKKALAEGHPLAAPPAEFGLQRVLQFLGEEIDEEILCEPVTVGPGTEWVLIGKPIRIDPNSQSFSSDAITLKFWELEEVCDQVGAQYQRIRRLGKRDKLPPVDERIPPLTKPPSDDDVPDNVDNDDELAFGMSAGFEPVEVNKRTQQRINADAGGFSAERFLAGEDAFSGKARPSTGDFPAVEQDHSNVSEETEISDLYDAPEEEDVGVTTGVFKLSVDPRSMAEVNYGQSSHSDEAPALADIEHTNALQLDTSVLSEAKKAYHRTLEREEKQRQARVERERQAEAQPPRRPADRPITAEEKARVRKAIALMDSSNRDQAFKAARYVASFGERAVKTLGRLFPGRLFVDRYQFQTRNLPPVEQHSPVLYALAALGEPGLKVTRHYIDDASIDLRFYATYLYTRLPAEDDVERIFERLFDRDRQTRQIAQRVIAGLRDVRAFEYMVLEPLRRELADPKDEFRQSIAIETLGHCRDIPSIEPLIDVLKFKSGRTAQLAHKALRRITLQDFSASASSWDQWWKNQRPDYSDQWLVAALDSSSDEIRRIAWQEVNQLDDVDIDYNPNYPSHLRQQAQQDLAVWLGVKQF</sequence>
<organism evidence="2 3">
    <name type="scientific">Persicimonas caeni</name>
    <dbReference type="NCBI Taxonomy" id="2292766"/>
    <lineage>
        <taxon>Bacteria</taxon>
        <taxon>Deltaproteobacteria</taxon>
        <taxon>Bradymonadales</taxon>
        <taxon>Bradymonadaceae</taxon>
        <taxon>Persicimonas</taxon>
    </lineage>
</organism>